<evidence type="ECO:0000313" key="1">
    <source>
        <dbReference type="EMBL" id="CAE4667958.1"/>
    </source>
</evidence>
<organism evidence="1">
    <name type="scientific">Alexandrium monilatum</name>
    <dbReference type="NCBI Taxonomy" id="311494"/>
    <lineage>
        <taxon>Eukaryota</taxon>
        <taxon>Sar</taxon>
        <taxon>Alveolata</taxon>
        <taxon>Dinophyceae</taxon>
        <taxon>Gonyaulacales</taxon>
        <taxon>Pyrocystaceae</taxon>
        <taxon>Alexandrium</taxon>
    </lineage>
</organism>
<proteinExistence type="predicted"/>
<reference evidence="1" key="1">
    <citation type="submission" date="2021-01" db="EMBL/GenBank/DDBJ databases">
        <authorList>
            <person name="Corre E."/>
            <person name="Pelletier E."/>
            <person name="Niang G."/>
            <person name="Scheremetjew M."/>
            <person name="Finn R."/>
            <person name="Kale V."/>
            <person name="Holt S."/>
            <person name="Cochrane G."/>
            <person name="Meng A."/>
            <person name="Brown T."/>
            <person name="Cohen L."/>
        </authorList>
    </citation>
    <scope>NUCLEOTIDE SEQUENCE</scope>
    <source>
        <strain evidence="1">CCMP3105</strain>
    </source>
</reference>
<sequence length="257" mass="28389">MAQAQGRGCLRELGRRSGGAMVDRRGMLPQALSGGSAGLPCVRWRPRPTTADRLPEVSLRVEKEIGEQLPGTGTVPLEYRSFTGTQTLPWGMARARSTGVLREGGVIDGAVDRALSNRIQTDLDLVINVLTSVVSKTKPEDLRAFRRPFNKYRHAMSNLVDDELRRQKVVRALEMYPVASVYDLARCSPRRWSSISRELGGASHGDVMRIAVEQMQNVSPLDRAAFWTAVSTRAKTSDRGRVCGFAADQPKVQQRLS</sequence>
<gene>
    <name evidence="1" type="ORF">AMON00008_LOCUS64109</name>
</gene>
<dbReference type="EMBL" id="HBNR01089362">
    <property type="protein sequence ID" value="CAE4667958.1"/>
    <property type="molecule type" value="Transcribed_RNA"/>
</dbReference>
<accession>A0A7S4TB93</accession>
<protein>
    <submittedName>
        <fullName evidence="1">Uncharacterized protein</fullName>
    </submittedName>
</protein>
<name>A0A7S4TB93_9DINO</name>
<dbReference type="AlphaFoldDB" id="A0A7S4TB93"/>